<comment type="caution">
    <text evidence="5">The sequence shown here is derived from an EMBL/GenBank/DDBJ whole genome shotgun (WGS) entry which is preliminary data.</text>
</comment>
<dbReference type="EMBL" id="JABBXH010000003">
    <property type="protein sequence ID" value="NMP32220.1"/>
    <property type="molecule type" value="Genomic_DNA"/>
</dbReference>
<gene>
    <name evidence="4" type="primary">napD</name>
    <name evidence="5" type="ORF">HII17_11635</name>
</gene>
<dbReference type="Pfam" id="PF03927">
    <property type="entry name" value="NapD"/>
    <property type="match status" value="1"/>
</dbReference>
<evidence type="ECO:0000256" key="3">
    <source>
        <dbReference type="ARBA" id="ARBA00023186"/>
    </source>
</evidence>
<evidence type="ECO:0000256" key="1">
    <source>
        <dbReference type="ARBA" id="ARBA00004496"/>
    </source>
</evidence>
<evidence type="ECO:0000313" key="6">
    <source>
        <dbReference type="Proteomes" id="UP000568664"/>
    </source>
</evidence>
<keyword evidence="6" id="KW-1185">Reference proteome</keyword>
<comment type="similarity">
    <text evidence="4">Belongs to the NapD family.</text>
</comment>
<reference evidence="5 6" key="1">
    <citation type="submission" date="2020-04" db="EMBL/GenBank/DDBJ databases">
        <title>Thalassotalea sp. M1531, isolated from the surface of marine red alga.</title>
        <authorList>
            <person name="Pang L."/>
            <person name="Lu D.-C."/>
        </authorList>
    </citation>
    <scope>NUCLEOTIDE SEQUENCE [LARGE SCALE GENOMIC DNA]</scope>
    <source>
        <strain evidence="5 6">M1531</strain>
    </source>
</reference>
<accession>A0A7Y0LCS9</accession>
<protein>
    <recommendedName>
        <fullName evidence="4">Chaperone NapD</fullName>
    </recommendedName>
    <alternativeName>
        <fullName evidence="4">NapA signal peptide-binding chaperone NapD</fullName>
    </alternativeName>
</protein>
<dbReference type="HAMAP" id="MF_02200">
    <property type="entry name" value="NapD"/>
    <property type="match status" value="1"/>
</dbReference>
<comment type="subunit">
    <text evidence="4">Interacts with the cytoplasmic NapA precursor.</text>
</comment>
<dbReference type="PANTHER" id="PTHR38603">
    <property type="entry name" value="CHAPERONE NAPD"/>
    <property type="match status" value="1"/>
</dbReference>
<dbReference type="AlphaFoldDB" id="A0A7Y0LCS9"/>
<dbReference type="InterPro" id="IPR005623">
    <property type="entry name" value="Chaperone_NapD_NO3_reduct"/>
</dbReference>
<keyword evidence="2 4" id="KW-0963">Cytoplasm</keyword>
<dbReference type="RefSeq" id="WP_169075525.1">
    <property type="nucleotide sequence ID" value="NZ_JABBXH010000003.1"/>
</dbReference>
<organism evidence="5 6">
    <name type="scientific">Thalassotalea algicola</name>
    <dbReference type="NCBI Taxonomy" id="2716224"/>
    <lineage>
        <taxon>Bacteria</taxon>
        <taxon>Pseudomonadati</taxon>
        <taxon>Pseudomonadota</taxon>
        <taxon>Gammaproteobacteria</taxon>
        <taxon>Alteromonadales</taxon>
        <taxon>Colwelliaceae</taxon>
        <taxon>Thalassotalea</taxon>
    </lineage>
</organism>
<keyword evidence="3 4" id="KW-0143">Chaperone</keyword>
<comment type="subcellular location">
    <subcellularLocation>
        <location evidence="1 4">Cytoplasm</location>
    </subcellularLocation>
</comment>
<name>A0A7Y0LCS9_9GAMM</name>
<comment type="function">
    <text evidence="4">Chaperone for NapA, the catalytic subunit of the periplasmic nitrate reductase. It binds directly and specifically to the twin-arginine signal peptide of NapA, preventing premature interaction with the Tat translocase and premature export.</text>
</comment>
<dbReference type="Gene3D" id="3.30.70.920">
    <property type="match status" value="1"/>
</dbReference>
<dbReference type="PANTHER" id="PTHR38603:SF1">
    <property type="entry name" value="CHAPERONE NAPD"/>
    <property type="match status" value="1"/>
</dbReference>
<sequence>MSQADEYHIASFVAQCEPSEIERLKELIDSFVDAEVHGENEQGKIVFTVEGTSQKSIANIVDQIRLTEEFFSISPVYHQFLTEPETVEVK</sequence>
<evidence type="ECO:0000256" key="4">
    <source>
        <dbReference type="HAMAP-Rule" id="MF_02200"/>
    </source>
</evidence>
<dbReference type="Proteomes" id="UP000568664">
    <property type="component" value="Unassembled WGS sequence"/>
</dbReference>
<evidence type="ECO:0000313" key="5">
    <source>
        <dbReference type="EMBL" id="NMP32220.1"/>
    </source>
</evidence>
<dbReference type="GO" id="GO:0005048">
    <property type="term" value="F:signal sequence binding"/>
    <property type="evidence" value="ECO:0007669"/>
    <property type="project" value="UniProtKB-UniRule"/>
</dbReference>
<proteinExistence type="inferred from homology"/>
<dbReference type="GO" id="GO:0005737">
    <property type="term" value="C:cytoplasm"/>
    <property type="evidence" value="ECO:0007669"/>
    <property type="project" value="UniProtKB-SubCell"/>
</dbReference>
<dbReference type="GO" id="GO:0051224">
    <property type="term" value="P:negative regulation of protein transport"/>
    <property type="evidence" value="ECO:0007669"/>
    <property type="project" value="UniProtKB-UniRule"/>
</dbReference>
<evidence type="ECO:0000256" key="2">
    <source>
        <dbReference type="ARBA" id="ARBA00022490"/>
    </source>
</evidence>